<gene>
    <name evidence="6" type="primary">kstR2</name>
    <name evidence="6" type="ORF">COL8621_03625</name>
</gene>
<dbReference type="Pfam" id="PF17932">
    <property type="entry name" value="TetR_C_24"/>
    <property type="match status" value="1"/>
</dbReference>
<name>A0A238L7N2_9RHOB</name>
<dbReference type="InterPro" id="IPR041490">
    <property type="entry name" value="KstR2_TetR_C"/>
</dbReference>
<sequence>MARKIAPDYNAKRALILKTAAQVFAEHGYDRASLNQLAGACDISKANIYHYYGSKEDILFAILDGYLMALRDRICGLNIATLSAPDQLRATVSEVLLAYQGADHEHRLQTMALDALPADRQDILRGYQRDLIRHLSRIMRTVAPEVFGTDAAKLRSATMSVFGMMNWFYMWNRSADEKARMDYAKLVSNMVLDGVQGL</sequence>
<evidence type="ECO:0000313" key="7">
    <source>
        <dbReference type="Proteomes" id="UP000202922"/>
    </source>
</evidence>
<evidence type="ECO:0000256" key="2">
    <source>
        <dbReference type="ARBA" id="ARBA00023125"/>
    </source>
</evidence>
<evidence type="ECO:0000313" key="6">
    <source>
        <dbReference type="EMBL" id="SMX51095.1"/>
    </source>
</evidence>
<dbReference type="Pfam" id="PF00440">
    <property type="entry name" value="TetR_N"/>
    <property type="match status" value="1"/>
</dbReference>
<dbReference type="PROSITE" id="PS50977">
    <property type="entry name" value="HTH_TETR_2"/>
    <property type="match status" value="1"/>
</dbReference>
<organism evidence="6 7">
    <name type="scientific">Actibacterium lipolyticum</name>
    <dbReference type="NCBI Taxonomy" id="1524263"/>
    <lineage>
        <taxon>Bacteria</taxon>
        <taxon>Pseudomonadati</taxon>
        <taxon>Pseudomonadota</taxon>
        <taxon>Alphaproteobacteria</taxon>
        <taxon>Rhodobacterales</taxon>
        <taxon>Roseobacteraceae</taxon>
        <taxon>Actibacterium</taxon>
    </lineage>
</organism>
<dbReference type="GO" id="GO:0003700">
    <property type="term" value="F:DNA-binding transcription factor activity"/>
    <property type="evidence" value="ECO:0007669"/>
    <property type="project" value="TreeGrafter"/>
</dbReference>
<dbReference type="EMBL" id="FXYE01000004">
    <property type="protein sequence ID" value="SMX51095.1"/>
    <property type="molecule type" value="Genomic_DNA"/>
</dbReference>
<evidence type="ECO:0000256" key="1">
    <source>
        <dbReference type="ARBA" id="ARBA00023015"/>
    </source>
</evidence>
<dbReference type="OrthoDB" id="9779746at2"/>
<keyword evidence="2 4" id="KW-0238">DNA-binding</keyword>
<feature type="DNA-binding region" description="H-T-H motif" evidence="4">
    <location>
        <begin position="33"/>
        <end position="52"/>
    </location>
</feature>
<evidence type="ECO:0000256" key="4">
    <source>
        <dbReference type="PROSITE-ProRule" id="PRU00335"/>
    </source>
</evidence>
<dbReference type="PRINTS" id="PR00455">
    <property type="entry name" value="HTHTETR"/>
</dbReference>
<dbReference type="Gene3D" id="1.10.357.10">
    <property type="entry name" value="Tetracycline Repressor, domain 2"/>
    <property type="match status" value="1"/>
</dbReference>
<dbReference type="InterPro" id="IPR050109">
    <property type="entry name" value="HTH-type_TetR-like_transc_reg"/>
</dbReference>
<dbReference type="Gene3D" id="1.10.10.60">
    <property type="entry name" value="Homeodomain-like"/>
    <property type="match status" value="1"/>
</dbReference>
<accession>A0A238L7N2</accession>
<dbReference type="GO" id="GO:0000976">
    <property type="term" value="F:transcription cis-regulatory region binding"/>
    <property type="evidence" value="ECO:0007669"/>
    <property type="project" value="TreeGrafter"/>
</dbReference>
<feature type="domain" description="HTH tetR-type" evidence="5">
    <location>
        <begin position="10"/>
        <end position="70"/>
    </location>
</feature>
<reference evidence="7" key="1">
    <citation type="submission" date="2017-05" db="EMBL/GenBank/DDBJ databases">
        <authorList>
            <person name="Rodrigo-Torres L."/>
            <person name="Arahal R. D."/>
            <person name="Lucena T."/>
        </authorList>
    </citation>
    <scope>NUCLEOTIDE SEQUENCE [LARGE SCALE GENOMIC DNA]</scope>
    <source>
        <strain evidence="7">CECT 8621</strain>
    </source>
</reference>
<evidence type="ECO:0000256" key="3">
    <source>
        <dbReference type="ARBA" id="ARBA00023163"/>
    </source>
</evidence>
<dbReference type="RefSeq" id="WP_093968791.1">
    <property type="nucleotide sequence ID" value="NZ_FXYE01000004.1"/>
</dbReference>
<dbReference type="PANTHER" id="PTHR30055:SF234">
    <property type="entry name" value="HTH-TYPE TRANSCRIPTIONAL REGULATOR BETI"/>
    <property type="match status" value="1"/>
</dbReference>
<dbReference type="SUPFAM" id="SSF46689">
    <property type="entry name" value="Homeodomain-like"/>
    <property type="match status" value="1"/>
</dbReference>
<keyword evidence="1" id="KW-0805">Transcription regulation</keyword>
<dbReference type="InterPro" id="IPR001647">
    <property type="entry name" value="HTH_TetR"/>
</dbReference>
<dbReference type="Proteomes" id="UP000202922">
    <property type="component" value="Unassembled WGS sequence"/>
</dbReference>
<dbReference type="InterPro" id="IPR009057">
    <property type="entry name" value="Homeodomain-like_sf"/>
</dbReference>
<keyword evidence="7" id="KW-1185">Reference proteome</keyword>
<proteinExistence type="predicted"/>
<evidence type="ECO:0000259" key="5">
    <source>
        <dbReference type="PROSITE" id="PS50977"/>
    </source>
</evidence>
<dbReference type="AlphaFoldDB" id="A0A238L7N2"/>
<protein>
    <submittedName>
        <fullName evidence="6">HTH-type transcriptional repressor KstR2</fullName>
    </submittedName>
</protein>
<dbReference type="PANTHER" id="PTHR30055">
    <property type="entry name" value="HTH-TYPE TRANSCRIPTIONAL REGULATOR RUTR"/>
    <property type="match status" value="1"/>
</dbReference>
<keyword evidence="3" id="KW-0804">Transcription</keyword>